<name>A0A382E5X3_9ZZZZ</name>
<dbReference type="EMBL" id="UINC01042560">
    <property type="protein sequence ID" value="SVB45363.1"/>
    <property type="molecule type" value="Genomic_DNA"/>
</dbReference>
<dbReference type="AlphaFoldDB" id="A0A382E5X3"/>
<evidence type="ECO:0000313" key="1">
    <source>
        <dbReference type="EMBL" id="SVB45363.1"/>
    </source>
</evidence>
<gene>
    <name evidence="1" type="ORF">METZ01_LOCUS198217</name>
</gene>
<accession>A0A382E5X3</accession>
<sequence>MQTINLSKRNRDYAIFLPSISGFYNTFVSKQRYGEYVPHDRIPADFEHGIEGCNFLNKEKGYFTYDHALYSAGHAQLDIDKSTIQESMVQERDRKNTWILGDSGGFQIGKGVINFDWPHFWEKEGDPNYIGKADKVRLAILNWLEYTADYSMILDIPAWAADPVNRDRTGLTSFKDCLEGTIHNC</sequence>
<feature type="non-terminal residue" evidence="1">
    <location>
        <position position="185"/>
    </location>
</feature>
<organism evidence="1">
    <name type="scientific">marine metagenome</name>
    <dbReference type="NCBI Taxonomy" id="408172"/>
    <lineage>
        <taxon>unclassified sequences</taxon>
        <taxon>metagenomes</taxon>
        <taxon>ecological metagenomes</taxon>
    </lineage>
</organism>
<protein>
    <submittedName>
        <fullName evidence="1">Uncharacterized protein</fullName>
    </submittedName>
</protein>
<proteinExistence type="predicted"/>
<reference evidence="1" key="1">
    <citation type="submission" date="2018-05" db="EMBL/GenBank/DDBJ databases">
        <authorList>
            <person name="Lanie J.A."/>
            <person name="Ng W.-L."/>
            <person name="Kazmierczak K.M."/>
            <person name="Andrzejewski T.M."/>
            <person name="Davidsen T.M."/>
            <person name="Wayne K.J."/>
            <person name="Tettelin H."/>
            <person name="Glass J.I."/>
            <person name="Rusch D."/>
            <person name="Podicherti R."/>
            <person name="Tsui H.-C.T."/>
            <person name="Winkler M.E."/>
        </authorList>
    </citation>
    <scope>NUCLEOTIDE SEQUENCE</scope>
</reference>